<sequence>MLLERDCFESFAPKSKIVADANSSSQVLICLTAESKQEVDTIVENAAKASGKKDPSPEHDHGMMYGRSFEDLDGHVFEVMWMDPMFNPHRVEEYCRVGIN</sequence>
<dbReference type="EMBL" id="MU971351">
    <property type="protein sequence ID" value="KAK9238912.1"/>
    <property type="molecule type" value="Genomic_DNA"/>
</dbReference>
<evidence type="ECO:0000313" key="1">
    <source>
        <dbReference type="EMBL" id="KAK9238912.1"/>
    </source>
</evidence>
<comment type="caution">
    <text evidence="1">The sequence shown here is derived from an EMBL/GenBank/DDBJ whole genome shotgun (WGS) entry which is preliminary data.</text>
</comment>
<proteinExistence type="predicted"/>
<organism evidence="1 2">
    <name type="scientific">Lipomyces kononenkoae</name>
    <name type="common">Yeast</name>
    <dbReference type="NCBI Taxonomy" id="34357"/>
    <lineage>
        <taxon>Eukaryota</taxon>
        <taxon>Fungi</taxon>
        <taxon>Dikarya</taxon>
        <taxon>Ascomycota</taxon>
        <taxon>Saccharomycotina</taxon>
        <taxon>Lipomycetes</taxon>
        <taxon>Lipomycetales</taxon>
        <taxon>Lipomycetaceae</taxon>
        <taxon>Lipomyces</taxon>
    </lineage>
</organism>
<gene>
    <name evidence="1" type="ORF">V1525DRAFT_418169</name>
</gene>
<evidence type="ECO:0000313" key="2">
    <source>
        <dbReference type="Proteomes" id="UP001433508"/>
    </source>
</evidence>
<keyword evidence="2" id="KW-1185">Reference proteome</keyword>
<reference evidence="2" key="1">
    <citation type="journal article" date="2024" name="Front. Bioeng. Biotechnol.">
        <title>Genome-scale model development and genomic sequencing of the oleaginous clade Lipomyces.</title>
        <authorList>
            <person name="Czajka J.J."/>
            <person name="Han Y."/>
            <person name="Kim J."/>
            <person name="Mondo S.J."/>
            <person name="Hofstad B.A."/>
            <person name="Robles A."/>
            <person name="Haridas S."/>
            <person name="Riley R."/>
            <person name="LaButti K."/>
            <person name="Pangilinan J."/>
            <person name="Andreopoulos W."/>
            <person name="Lipzen A."/>
            <person name="Yan J."/>
            <person name="Wang M."/>
            <person name="Ng V."/>
            <person name="Grigoriev I.V."/>
            <person name="Spatafora J.W."/>
            <person name="Magnuson J.K."/>
            <person name="Baker S.E."/>
            <person name="Pomraning K.R."/>
        </authorList>
    </citation>
    <scope>NUCLEOTIDE SEQUENCE [LARGE SCALE GENOMIC DNA]</scope>
    <source>
        <strain evidence="2">CBS 7786</strain>
    </source>
</reference>
<name>A0ACC3T7Q9_LIPKO</name>
<protein>
    <submittedName>
        <fullName evidence="1">Uncharacterized protein</fullName>
    </submittedName>
</protein>
<dbReference type="Proteomes" id="UP001433508">
    <property type="component" value="Unassembled WGS sequence"/>
</dbReference>
<accession>A0ACC3T7Q9</accession>